<dbReference type="SMART" id="SM00419">
    <property type="entry name" value="HTH_CRP"/>
    <property type="match status" value="1"/>
</dbReference>
<dbReference type="Pfam" id="PF00027">
    <property type="entry name" value="cNMP_binding"/>
    <property type="match status" value="1"/>
</dbReference>
<reference evidence="7 8" key="1">
    <citation type="submission" date="2024-07" db="EMBL/GenBank/DDBJ databases">
        <authorList>
            <person name="Ren Q."/>
        </authorList>
    </citation>
    <scope>NUCLEOTIDE SEQUENCE [LARGE SCALE GENOMIC DNA]</scope>
    <source>
        <strain evidence="7 8">REN37</strain>
    </source>
</reference>
<dbReference type="Gene3D" id="1.10.10.10">
    <property type="entry name" value="Winged helix-like DNA-binding domain superfamily/Winged helix DNA-binding domain"/>
    <property type="match status" value="1"/>
</dbReference>
<gene>
    <name evidence="7" type="ORF">AB5I84_08155</name>
</gene>
<dbReference type="PROSITE" id="PS50042">
    <property type="entry name" value="CNMP_BINDING_3"/>
    <property type="match status" value="1"/>
</dbReference>
<name>A0ABV4AK12_9GAMM</name>
<evidence type="ECO:0000259" key="6">
    <source>
        <dbReference type="PROSITE" id="PS51063"/>
    </source>
</evidence>
<evidence type="ECO:0000256" key="2">
    <source>
        <dbReference type="ARBA" id="ARBA00023125"/>
    </source>
</evidence>
<proteinExistence type="predicted"/>
<feature type="domain" description="Cyclic nucleotide-binding" evidence="5">
    <location>
        <begin position="30"/>
        <end position="133"/>
    </location>
</feature>
<dbReference type="PANTHER" id="PTHR24567:SF74">
    <property type="entry name" value="HTH-TYPE TRANSCRIPTIONAL REGULATOR ARCR"/>
    <property type="match status" value="1"/>
</dbReference>
<dbReference type="InterPro" id="IPR036390">
    <property type="entry name" value="WH_DNA-bd_sf"/>
</dbReference>
<dbReference type="InterPro" id="IPR014710">
    <property type="entry name" value="RmlC-like_jellyroll"/>
</dbReference>
<keyword evidence="2" id="KW-0238">DNA-binding</keyword>
<evidence type="ECO:0000256" key="4">
    <source>
        <dbReference type="SAM" id="MobiDB-lite"/>
    </source>
</evidence>
<evidence type="ECO:0000313" key="8">
    <source>
        <dbReference type="Proteomes" id="UP001562065"/>
    </source>
</evidence>
<evidence type="ECO:0000259" key="5">
    <source>
        <dbReference type="PROSITE" id="PS50042"/>
    </source>
</evidence>
<dbReference type="Gene3D" id="2.60.120.10">
    <property type="entry name" value="Jelly Rolls"/>
    <property type="match status" value="1"/>
</dbReference>
<keyword evidence="1" id="KW-0805">Transcription regulation</keyword>
<keyword evidence="3" id="KW-0804">Transcription</keyword>
<keyword evidence="8" id="KW-1185">Reference proteome</keyword>
<dbReference type="PANTHER" id="PTHR24567">
    <property type="entry name" value="CRP FAMILY TRANSCRIPTIONAL REGULATORY PROTEIN"/>
    <property type="match status" value="1"/>
</dbReference>
<dbReference type="Pfam" id="PF13545">
    <property type="entry name" value="HTH_Crp_2"/>
    <property type="match status" value="1"/>
</dbReference>
<dbReference type="InterPro" id="IPR036388">
    <property type="entry name" value="WH-like_DNA-bd_sf"/>
</dbReference>
<dbReference type="SUPFAM" id="SSF46785">
    <property type="entry name" value="Winged helix' DNA-binding domain"/>
    <property type="match status" value="1"/>
</dbReference>
<evidence type="ECO:0000256" key="3">
    <source>
        <dbReference type="ARBA" id="ARBA00023163"/>
    </source>
</evidence>
<dbReference type="RefSeq" id="WP_369455357.1">
    <property type="nucleotide sequence ID" value="NZ_JBGCUO010000001.1"/>
</dbReference>
<evidence type="ECO:0000256" key="1">
    <source>
        <dbReference type="ARBA" id="ARBA00023015"/>
    </source>
</evidence>
<dbReference type="SMART" id="SM00100">
    <property type="entry name" value="cNMP"/>
    <property type="match status" value="1"/>
</dbReference>
<protein>
    <submittedName>
        <fullName evidence="7">Crp/Fnr family transcriptional regulator</fullName>
    </submittedName>
</protein>
<dbReference type="InterPro" id="IPR000595">
    <property type="entry name" value="cNMP-bd_dom"/>
</dbReference>
<dbReference type="EMBL" id="JBGCUO010000001">
    <property type="protein sequence ID" value="MEY1662116.1"/>
    <property type="molecule type" value="Genomic_DNA"/>
</dbReference>
<accession>A0ABV4AK12</accession>
<sequence>MTEPETVTSTTIPARLSSAEQRLLFQDNRLLGRLPPPVLAALEQQGRRRQLADGDCIYARGDAPDGLYGLLRGSARISNFSAEGREAVLAVLNPGSWFGEVSMFDGLPRSHDTHARGSTELLLIPRAAFHQLLVQFPALYPVFTELLCRRLRLSFSLQEDTTLLPLAARLAKRLVMHARNYGQSSRPSNVQRVTLSQESLAQMLNSSRQQVNRLLKRMEAAGWVTLRYRSVELRDPAALNQVASGQRGLPPDSSSHPSPPQR</sequence>
<comment type="caution">
    <text evidence="7">The sequence shown here is derived from an EMBL/GenBank/DDBJ whole genome shotgun (WGS) entry which is preliminary data.</text>
</comment>
<dbReference type="PROSITE" id="PS51063">
    <property type="entry name" value="HTH_CRP_2"/>
    <property type="match status" value="1"/>
</dbReference>
<feature type="domain" description="HTH crp-type" evidence="6">
    <location>
        <begin position="164"/>
        <end position="237"/>
    </location>
</feature>
<feature type="region of interest" description="Disordered" evidence="4">
    <location>
        <begin position="239"/>
        <end position="262"/>
    </location>
</feature>
<dbReference type="InterPro" id="IPR018490">
    <property type="entry name" value="cNMP-bd_dom_sf"/>
</dbReference>
<dbReference type="Proteomes" id="UP001562065">
    <property type="component" value="Unassembled WGS sequence"/>
</dbReference>
<dbReference type="SUPFAM" id="SSF51206">
    <property type="entry name" value="cAMP-binding domain-like"/>
    <property type="match status" value="1"/>
</dbReference>
<dbReference type="InterPro" id="IPR050397">
    <property type="entry name" value="Env_Response_Regulators"/>
</dbReference>
<dbReference type="CDD" id="cd00038">
    <property type="entry name" value="CAP_ED"/>
    <property type="match status" value="1"/>
</dbReference>
<dbReference type="InterPro" id="IPR012318">
    <property type="entry name" value="HTH_CRP"/>
</dbReference>
<evidence type="ECO:0000313" key="7">
    <source>
        <dbReference type="EMBL" id="MEY1662116.1"/>
    </source>
</evidence>
<organism evidence="7 8">
    <name type="scientific">Isoalcanivorax beigongshangi</name>
    <dbReference type="NCBI Taxonomy" id="3238810"/>
    <lineage>
        <taxon>Bacteria</taxon>
        <taxon>Pseudomonadati</taxon>
        <taxon>Pseudomonadota</taxon>
        <taxon>Gammaproteobacteria</taxon>
        <taxon>Oceanospirillales</taxon>
        <taxon>Alcanivoracaceae</taxon>
        <taxon>Isoalcanivorax</taxon>
    </lineage>
</organism>